<dbReference type="InterPro" id="IPR029058">
    <property type="entry name" value="AB_hydrolase_fold"/>
</dbReference>
<dbReference type="SUPFAM" id="SSF53474">
    <property type="entry name" value="alpha/beta-Hydrolases"/>
    <property type="match status" value="1"/>
</dbReference>
<reference evidence="5" key="1">
    <citation type="submission" date="2013-02" db="EMBL/GenBank/DDBJ databases">
        <authorList>
            <person name="Hughes D."/>
        </authorList>
    </citation>
    <scope>NUCLEOTIDE SEQUENCE</scope>
    <source>
        <strain>Durham</strain>
        <strain evidence="5">NC isolate 2 -- Noor lab</strain>
    </source>
</reference>
<dbReference type="Proteomes" id="UP000015102">
    <property type="component" value="Unassembled WGS sequence"/>
</dbReference>
<evidence type="ECO:0000313" key="4">
    <source>
        <dbReference type="EnsemblMetazoa" id="MESCA009623-PA"/>
    </source>
</evidence>
<dbReference type="PANTHER" id="PTHR10794">
    <property type="entry name" value="ABHYDROLASE DOMAIN-CONTAINING PROTEIN"/>
    <property type="match status" value="1"/>
</dbReference>
<proteinExistence type="inferred from homology"/>
<evidence type="ECO:0000259" key="3">
    <source>
        <dbReference type="Pfam" id="PF00561"/>
    </source>
</evidence>
<feature type="transmembrane region" description="Helical" evidence="2">
    <location>
        <begin position="12"/>
        <end position="29"/>
    </location>
</feature>
<dbReference type="STRING" id="36166.T1H0E7"/>
<evidence type="ECO:0000256" key="1">
    <source>
        <dbReference type="ARBA" id="ARBA00010884"/>
    </source>
</evidence>
<organism evidence="4 5">
    <name type="scientific">Megaselia scalaris</name>
    <name type="common">Humpbacked fly</name>
    <name type="synonym">Phora scalaris</name>
    <dbReference type="NCBI Taxonomy" id="36166"/>
    <lineage>
        <taxon>Eukaryota</taxon>
        <taxon>Metazoa</taxon>
        <taxon>Ecdysozoa</taxon>
        <taxon>Arthropoda</taxon>
        <taxon>Hexapoda</taxon>
        <taxon>Insecta</taxon>
        <taxon>Pterygota</taxon>
        <taxon>Neoptera</taxon>
        <taxon>Endopterygota</taxon>
        <taxon>Diptera</taxon>
        <taxon>Brachycera</taxon>
        <taxon>Muscomorpha</taxon>
        <taxon>Platypezoidea</taxon>
        <taxon>Phoridae</taxon>
        <taxon>Megaseliini</taxon>
        <taxon>Megaselia</taxon>
    </lineage>
</organism>
<keyword evidence="2" id="KW-0472">Membrane</keyword>
<dbReference type="PANTHER" id="PTHR10794:SF63">
    <property type="entry name" value="ALPHA_BETA HYDROLASE 1, ISOFORM A"/>
    <property type="match status" value="1"/>
</dbReference>
<dbReference type="AlphaFoldDB" id="T1H0E7"/>
<accession>T1H0E7</accession>
<comment type="similarity">
    <text evidence="1">Belongs to the AB hydrolase superfamily. AB hydrolase 4 family.</text>
</comment>
<feature type="domain" description="AB hydrolase-1" evidence="3">
    <location>
        <begin position="115"/>
        <end position="213"/>
    </location>
</feature>
<dbReference type="GO" id="GO:0051792">
    <property type="term" value="P:medium-chain fatty acid biosynthetic process"/>
    <property type="evidence" value="ECO:0007669"/>
    <property type="project" value="TreeGrafter"/>
</dbReference>
<dbReference type="InterPro" id="IPR012020">
    <property type="entry name" value="ABHD4"/>
</dbReference>
<name>T1H0E7_MEGSC</name>
<dbReference type="HOGENOM" id="CLU_1154163_0_0_1"/>
<dbReference type="InterPro" id="IPR050960">
    <property type="entry name" value="AB_hydrolase_4_sf"/>
</dbReference>
<dbReference type="GO" id="GO:0008126">
    <property type="term" value="F:acetylesterase activity"/>
    <property type="evidence" value="ECO:0007669"/>
    <property type="project" value="TreeGrafter"/>
</dbReference>
<keyword evidence="5" id="KW-1185">Reference proteome</keyword>
<dbReference type="EMBL" id="CAQQ02388677">
    <property type="status" value="NOT_ANNOTATED_CDS"/>
    <property type="molecule type" value="Genomic_DNA"/>
</dbReference>
<dbReference type="EnsemblMetazoa" id="MESCA009623-RA">
    <property type="protein sequence ID" value="MESCA009623-PA"/>
    <property type="gene ID" value="MESCA009623"/>
</dbReference>
<dbReference type="PIRSF" id="PIRSF005211">
    <property type="entry name" value="Ab_hydro_YheT"/>
    <property type="match status" value="1"/>
</dbReference>
<evidence type="ECO:0000256" key="2">
    <source>
        <dbReference type="SAM" id="Phobius"/>
    </source>
</evidence>
<reference evidence="4" key="2">
    <citation type="submission" date="2015-06" db="UniProtKB">
        <authorList>
            <consortium name="EnsemblMetazoa"/>
        </authorList>
    </citation>
    <scope>IDENTIFICATION</scope>
</reference>
<keyword evidence="2" id="KW-0812">Transmembrane</keyword>
<dbReference type="Pfam" id="PF00561">
    <property type="entry name" value="Abhydrolase_1"/>
    <property type="match status" value="1"/>
</dbReference>
<sequence>MEYFDYLSNIPRWHMFSFAVISYVVYYLIQVVKRPILVVSDGEFKNFLQKNIPTLENKFWPTFWCFESRAQTVFASILRGKIMPTINYDREVLTLKDGGEVALDWSSEGCEENSPVIIILPGLTGASHAEYIKLLVIAANSSGIRTVVFNNRGLGGLELKTPRLYCAAKTDDLYEVVNYIRQKHPDVKLGATGISMGGLVLGNYLIAHSEEARRYLTAAKIISVPWNAHKATESIEKPGLN</sequence>
<dbReference type="GO" id="GO:0051793">
    <property type="term" value="P:medium-chain fatty acid catabolic process"/>
    <property type="evidence" value="ECO:0007669"/>
    <property type="project" value="TreeGrafter"/>
</dbReference>
<dbReference type="GO" id="GO:0047372">
    <property type="term" value="F:monoacylglycerol lipase activity"/>
    <property type="evidence" value="ECO:0007669"/>
    <property type="project" value="TreeGrafter"/>
</dbReference>
<keyword evidence="2" id="KW-1133">Transmembrane helix</keyword>
<evidence type="ECO:0000313" key="5">
    <source>
        <dbReference type="Proteomes" id="UP000015102"/>
    </source>
</evidence>
<dbReference type="OMA" id="HWEENEN"/>
<dbReference type="InterPro" id="IPR000073">
    <property type="entry name" value="AB_hydrolase_1"/>
</dbReference>
<protein>
    <recommendedName>
        <fullName evidence="3">AB hydrolase-1 domain-containing protein</fullName>
    </recommendedName>
</protein>
<dbReference type="Gene3D" id="3.40.50.1820">
    <property type="entry name" value="alpha/beta hydrolase"/>
    <property type="match status" value="1"/>
</dbReference>